<evidence type="ECO:0000256" key="3">
    <source>
        <dbReference type="PROSITE-ProRule" id="PRU01211"/>
    </source>
</evidence>
<feature type="binding site" evidence="3">
    <location>
        <position position="138"/>
    </location>
    <ligand>
        <name>Zn(2+)</name>
        <dbReference type="ChEBI" id="CHEBI:29105"/>
        <note>catalytic</note>
    </ligand>
</feature>
<dbReference type="GO" id="GO:0008270">
    <property type="term" value="F:zinc ion binding"/>
    <property type="evidence" value="ECO:0007669"/>
    <property type="project" value="UniProtKB-UniRule"/>
</dbReference>
<keyword evidence="3 4" id="KW-0645">Protease</keyword>
<feature type="chain" id="PRO_5021495339" description="Metalloendopeptidase" evidence="5">
    <location>
        <begin position="16"/>
        <end position="240"/>
    </location>
</feature>
<evidence type="ECO:0000256" key="5">
    <source>
        <dbReference type="SAM" id="SignalP"/>
    </source>
</evidence>
<dbReference type="PANTHER" id="PTHR10127:SF883">
    <property type="entry name" value="ZINC METALLOPROTEINASE NAS-8"/>
    <property type="match status" value="1"/>
</dbReference>
<feature type="binding site" evidence="3">
    <location>
        <position position="134"/>
    </location>
    <ligand>
        <name>Zn(2+)</name>
        <dbReference type="ChEBI" id="CHEBI:29105"/>
        <note>catalytic</note>
    </ligand>
</feature>
<proteinExistence type="predicted"/>
<keyword evidence="5" id="KW-0732">Signal</keyword>
<comment type="cofactor">
    <cofactor evidence="3 4">
        <name>Zn(2+)</name>
        <dbReference type="ChEBI" id="CHEBI:29105"/>
    </cofactor>
    <text evidence="3 4">Binds 1 zinc ion per subunit.</text>
</comment>
<protein>
    <recommendedName>
        <fullName evidence="4">Metalloendopeptidase</fullName>
        <ecNumber evidence="4">3.4.24.-</ecNumber>
    </recommendedName>
</protein>
<dbReference type="AlphaFoldDB" id="A0A4Y2N5K8"/>
<dbReference type="InterPro" id="IPR024079">
    <property type="entry name" value="MetalloPept_cat_dom_sf"/>
</dbReference>
<reference evidence="7 8" key="1">
    <citation type="journal article" date="2019" name="Sci. Rep.">
        <title>Orb-weaving spider Araneus ventricosus genome elucidates the spidroin gene catalogue.</title>
        <authorList>
            <person name="Kono N."/>
            <person name="Nakamura H."/>
            <person name="Ohtoshi R."/>
            <person name="Moran D.A.P."/>
            <person name="Shinohara A."/>
            <person name="Yoshida Y."/>
            <person name="Fujiwara M."/>
            <person name="Mori M."/>
            <person name="Tomita M."/>
            <person name="Arakawa K."/>
        </authorList>
    </citation>
    <scope>NUCLEOTIDE SEQUENCE [LARGE SCALE GENOMIC DNA]</scope>
</reference>
<dbReference type="SMART" id="SM00235">
    <property type="entry name" value="ZnMc"/>
    <property type="match status" value="1"/>
</dbReference>
<feature type="domain" description="Peptidase M12A" evidence="6">
    <location>
        <begin position="44"/>
        <end position="238"/>
    </location>
</feature>
<evidence type="ECO:0000259" key="6">
    <source>
        <dbReference type="PROSITE" id="PS51864"/>
    </source>
</evidence>
<evidence type="ECO:0000256" key="4">
    <source>
        <dbReference type="RuleBase" id="RU361183"/>
    </source>
</evidence>
<dbReference type="InterPro" id="IPR001506">
    <property type="entry name" value="Peptidase_M12A"/>
</dbReference>
<keyword evidence="3 4" id="KW-0862">Zinc</keyword>
<sequence length="240" mass="27942">MKTIIILLLVTAVYSKSVERRDPMINEGLFEGDIRGIDPNQDRNAVPKDSMRWPNGVIPYEVDPALYGIWELLMKSIRHIEDNSCIRFVQRTHEKNYIRIIKGNGCWSDWGRAGNGEQPVSIGEGCQYFGTIVHELMHAVGFGHEHSREDRDDYITIHWENINPRSHNGFKKYIPEQQRLLNRFDYDSIMMYGERSFSIRFDLKSMTAKDGTFLEEVYTKPGLSPIDIQRIALLYNCPRK</sequence>
<organism evidence="7 8">
    <name type="scientific">Araneus ventricosus</name>
    <name type="common">Orbweaver spider</name>
    <name type="synonym">Epeira ventricosa</name>
    <dbReference type="NCBI Taxonomy" id="182803"/>
    <lineage>
        <taxon>Eukaryota</taxon>
        <taxon>Metazoa</taxon>
        <taxon>Ecdysozoa</taxon>
        <taxon>Arthropoda</taxon>
        <taxon>Chelicerata</taxon>
        <taxon>Arachnida</taxon>
        <taxon>Araneae</taxon>
        <taxon>Araneomorphae</taxon>
        <taxon>Entelegynae</taxon>
        <taxon>Araneoidea</taxon>
        <taxon>Araneidae</taxon>
        <taxon>Araneus</taxon>
    </lineage>
</organism>
<dbReference type="PANTHER" id="PTHR10127">
    <property type="entry name" value="DISCOIDIN, CUB, EGF, LAMININ , AND ZINC METALLOPROTEASE DOMAIN CONTAINING"/>
    <property type="match status" value="1"/>
</dbReference>
<feature type="binding site" evidence="3">
    <location>
        <position position="144"/>
    </location>
    <ligand>
        <name>Zn(2+)</name>
        <dbReference type="ChEBI" id="CHEBI:29105"/>
        <note>catalytic</note>
    </ligand>
</feature>
<comment type="caution">
    <text evidence="3">Lacks conserved residue(s) required for the propagation of feature annotation.</text>
</comment>
<gene>
    <name evidence="7" type="primary">VMPA_28</name>
    <name evidence="7" type="ORF">AVEN_20962_1</name>
</gene>
<feature type="signal peptide" evidence="5">
    <location>
        <begin position="1"/>
        <end position="15"/>
    </location>
</feature>
<comment type="function">
    <text evidence="2">Zinc metalloprotease. Provoques deadhesion of endothelial cells from cell cultures, and also degradation of fibronectin, fibrinogen and gelatin in vitro. Its role in the venom is not fully understood but it might act as a spreading factor that facilitates diffusion of other venom toxins. Alternatively, it might be involved in the proteolytic processing of other venom toxins or it might play a role in extra-oral digestion of prey.</text>
</comment>
<dbReference type="InterPro" id="IPR034035">
    <property type="entry name" value="Astacin-like_dom"/>
</dbReference>
<dbReference type="Gene3D" id="3.40.390.10">
    <property type="entry name" value="Collagenase (Catalytic Domain)"/>
    <property type="match status" value="1"/>
</dbReference>
<dbReference type="OrthoDB" id="291007at2759"/>
<dbReference type="PRINTS" id="PR00480">
    <property type="entry name" value="ASTACIN"/>
</dbReference>
<dbReference type="EC" id="3.4.24.-" evidence="4"/>
<comment type="subunit">
    <text evidence="1">Monomer.</text>
</comment>
<dbReference type="CDD" id="cd04280">
    <property type="entry name" value="ZnMc_astacin_like"/>
    <property type="match status" value="1"/>
</dbReference>
<keyword evidence="3 4" id="KW-0482">Metalloprotease</keyword>
<accession>A0A4Y2N5K8</accession>
<dbReference type="InterPro" id="IPR006026">
    <property type="entry name" value="Peptidase_Metallo"/>
</dbReference>
<dbReference type="EMBL" id="BGPR01008334">
    <property type="protein sequence ID" value="GBN33116.1"/>
    <property type="molecule type" value="Genomic_DNA"/>
</dbReference>
<evidence type="ECO:0000256" key="2">
    <source>
        <dbReference type="ARBA" id="ARBA00025529"/>
    </source>
</evidence>
<dbReference type="Proteomes" id="UP000499080">
    <property type="component" value="Unassembled WGS sequence"/>
</dbReference>
<evidence type="ECO:0000256" key="1">
    <source>
        <dbReference type="ARBA" id="ARBA00011245"/>
    </source>
</evidence>
<dbReference type="GO" id="GO:0006508">
    <property type="term" value="P:proteolysis"/>
    <property type="evidence" value="ECO:0007669"/>
    <property type="project" value="UniProtKB-KW"/>
</dbReference>
<evidence type="ECO:0000313" key="8">
    <source>
        <dbReference type="Proteomes" id="UP000499080"/>
    </source>
</evidence>
<evidence type="ECO:0000313" key="7">
    <source>
        <dbReference type="EMBL" id="GBN33116.1"/>
    </source>
</evidence>
<dbReference type="SUPFAM" id="SSF55486">
    <property type="entry name" value="Metalloproteases ('zincins'), catalytic domain"/>
    <property type="match status" value="1"/>
</dbReference>
<feature type="active site" evidence="3">
    <location>
        <position position="135"/>
    </location>
</feature>
<keyword evidence="3 4" id="KW-0479">Metal-binding</keyword>
<comment type="caution">
    <text evidence="7">The sequence shown here is derived from an EMBL/GenBank/DDBJ whole genome shotgun (WGS) entry which is preliminary data.</text>
</comment>
<dbReference type="PROSITE" id="PS51864">
    <property type="entry name" value="ASTACIN"/>
    <property type="match status" value="1"/>
</dbReference>
<dbReference type="GO" id="GO:0004222">
    <property type="term" value="F:metalloendopeptidase activity"/>
    <property type="evidence" value="ECO:0007669"/>
    <property type="project" value="UniProtKB-UniRule"/>
</dbReference>
<keyword evidence="8" id="KW-1185">Reference proteome</keyword>
<name>A0A4Y2N5K8_ARAVE</name>
<keyword evidence="3 4" id="KW-0378">Hydrolase</keyword>
<dbReference type="Pfam" id="PF01400">
    <property type="entry name" value="Astacin"/>
    <property type="match status" value="1"/>
</dbReference>